<dbReference type="PANTHER" id="PTHR42751:SF1">
    <property type="entry name" value="CATION_PROTON ANTIPORTER YBAL-RELATED"/>
    <property type="match status" value="1"/>
</dbReference>
<comment type="subcellular location">
    <subcellularLocation>
        <location evidence="1">Membrane</location>
        <topology evidence="1">Multi-pass membrane protein</topology>
    </subcellularLocation>
</comment>
<feature type="transmembrane region" description="Helical" evidence="8">
    <location>
        <begin position="303"/>
        <end position="322"/>
    </location>
</feature>
<dbReference type="Gene3D" id="2.60.120.10">
    <property type="entry name" value="Jelly Rolls"/>
    <property type="match status" value="1"/>
</dbReference>
<dbReference type="GO" id="GO:0016020">
    <property type="term" value="C:membrane"/>
    <property type="evidence" value="ECO:0007669"/>
    <property type="project" value="UniProtKB-SubCell"/>
</dbReference>
<dbReference type="PROSITE" id="PS00888">
    <property type="entry name" value="CNMP_BINDING_1"/>
    <property type="match status" value="1"/>
</dbReference>
<proteinExistence type="inferred from homology"/>
<evidence type="ECO:0000259" key="9">
    <source>
        <dbReference type="PROSITE" id="PS50042"/>
    </source>
</evidence>
<feature type="transmembrane region" description="Helical" evidence="8">
    <location>
        <begin position="73"/>
        <end position="93"/>
    </location>
</feature>
<evidence type="ECO:0000256" key="3">
    <source>
        <dbReference type="ARBA" id="ARBA00022448"/>
    </source>
</evidence>
<dbReference type="PROSITE" id="PS50042">
    <property type="entry name" value="CNMP_BINDING_3"/>
    <property type="match status" value="1"/>
</dbReference>
<keyword evidence="7" id="KW-0175">Coiled coil</keyword>
<dbReference type="SMART" id="SM00100">
    <property type="entry name" value="cNMP"/>
    <property type="match status" value="1"/>
</dbReference>
<feature type="domain" description="Cyclic nucleotide-binding" evidence="9">
    <location>
        <begin position="467"/>
        <end position="564"/>
    </location>
</feature>
<feature type="transmembrane region" description="Helical" evidence="8">
    <location>
        <begin position="105"/>
        <end position="129"/>
    </location>
</feature>
<gene>
    <name evidence="10" type="ORF">GGD55_003217</name>
</gene>
<feature type="transmembrane region" description="Helical" evidence="8">
    <location>
        <begin position="22"/>
        <end position="43"/>
    </location>
</feature>
<comment type="similarity">
    <text evidence="2">Belongs to the monovalent cation:proton antiporter 2 (CPA2) transporter (TC 2.A.37) family.</text>
</comment>
<dbReference type="PANTHER" id="PTHR42751">
    <property type="entry name" value="SODIUM/HYDROGEN EXCHANGER FAMILY/TRKA DOMAIN PROTEIN"/>
    <property type="match status" value="1"/>
</dbReference>
<dbReference type="GO" id="GO:1902600">
    <property type="term" value="P:proton transmembrane transport"/>
    <property type="evidence" value="ECO:0007669"/>
    <property type="project" value="InterPro"/>
</dbReference>
<dbReference type="EMBL" id="JACHBK010000007">
    <property type="protein sequence ID" value="MBB5536506.1"/>
    <property type="molecule type" value="Genomic_DNA"/>
</dbReference>
<feature type="transmembrane region" description="Helical" evidence="8">
    <location>
        <begin position="135"/>
        <end position="154"/>
    </location>
</feature>
<dbReference type="InterPro" id="IPR014710">
    <property type="entry name" value="RmlC-like_jellyroll"/>
</dbReference>
<dbReference type="AlphaFoldDB" id="A0A7W8UBU7"/>
<evidence type="ECO:0000256" key="4">
    <source>
        <dbReference type="ARBA" id="ARBA00022692"/>
    </source>
</evidence>
<feature type="transmembrane region" description="Helical" evidence="8">
    <location>
        <begin position="208"/>
        <end position="229"/>
    </location>
</feature>
<reference evidence="10 11" key="1">
    <citation type="submission" date="2020-08" db="EMBL/GenBank/DDBJ databases">
        <title>Genomic Encyclopedia of Type Strains, Phase IV (KMG-V): Genome sequencing to study the core and pangenomes of soil and plant-associated prokaryotes.</title>
        <authorList>
            <person name="Whitman W."/>
        </authorList>
    </citation>
    <scope>NUCLEOTIDE SEQUENCE [LARGE SCALE GENOMIC DNA]</scope>
    <source>
        <strain evidence="10 11">SEMIA 4084</strain>
    </source>
</reference>
<dbReference type="Gene3D" id="1.20.1530.20">
    <property type="match status" value="1"/>
</dbReference>
<protein>
    <submittedName>
        <fullName evidence="10">CPA2 family monovalent cation:H+ antiporter-2</fullName>
    </submittedName>
</protein>
<accession>A0A7W8UBU7</accession>
<keyword evidence="5 8" id="KW-1133">Transmembrane helix</keyword>
<dbReference type="InterPro" id="IPR038770">
    <property type="entry name" value="Na+/solute_symporter_sf"/>
</dbReference>
<feature type="transmembrane region" description="Helical" evidence="8">
    <location>
        <begin position="356"/>
        <end position="384"/>
    </location>
</feature>
<dbReference type="CDD" id="cd00038">
    <property type="entry name" value="CAP_ED"/>
    <property type="match status" value="1"/>
</dbReference>
<dbReference type="InterPro" id="IPR018488">
    <property type="entry name" value="cNMP-bd_CS"/>
</dbReference>
<evidence type="ECO:0000256" key="2">
    <source>
        <dbReference type="ARBA" id="ARBA00005551"/>
    </source>
</evidence>
<evidence type="ECO:0000313" key="11">
    <source>
        <dbReference type="Proteomes" id="UP000585507"/>
    </source>
</evidence>
<keyword evidence="11" id="KW-1185">Reference proteome</keyword>
<keyword evidence="6 8" id="KW-0472">Membrane</keyword>
<feature type="transmembrane region" description="Helical" evidence="8">
    <location>
        <begin position="391"/>
        <end position="411"/>
    </location>
</feature>
<evidence type="ECO:0000256" key="8">
    <source>
        <dbReference type="SAM" id="Phobius"/>
    </source>
</evidence>
<evidence type="ECO:0000256" key="1">
    <source>
        <dbReference type="ARBA" id="ARBA00004141"/>
    </source>
</evidence>
<dbReference type="PROSITE" id="PS00889">
    <property type="entry name" value="CNMP_BINDING_2"/>
    <property type="match status" value="1"/>
</dbReference>
<dbReference type="Pfam" id="PF00027">
    <property type="entry name" value="cNMP_binding"/>
    <property type="match status" value="1"/>
</dbReference>
<dbReference type="SUPFAM" id="SSF51206">
    <property type="entry name" value="cAMP-binding domain-like"/>
    <property type="match status" value="1"/>
</dbReference>
<name>A0A7W8UBU7_9HYPH</name>
<dbReference type="InterPro" id="IPR006153">
    <property type="entry name" value="Cation/H_exchanger_TM"/>
</dbReference>
<keyword evidence="4 8" id="KW-0812">Transmembrane</keyword>
<sequence length="595" mass="62753">MSRHRIGATAVGRREQGVHQDMALVATVAISFVLAAGFGYLADRLRLPPLVGYLVAGVLMGPFTPGLNADSNLAAQLAEIGVILLMFGVGLHFSASDLIAVRGIAIPGAIGQIILATLLGMGLCTLWGWSLGAGLVFGLCVSVASTVVLLKALEERNLVNSPNGRVAIGWLIVEDLAMVLTLVLLPIVAEVLGDGAAAHAADAGGSSIALTILLTLVKLGAFAVLAVVLGPRLVPWLLTLVARTGSRELFTLTVLAIALGIAFGSATIFGVSFALGAFFAGVIMSESHLSHRAAADSLPLQNAFSVLFFVSVGMLFNPMVLIHQPLAVIAILALITCGKSLIAAGFVLLLRYPLSMALTVAASLAQIGEFSFIVAGLGVSLGLLSQEGHDLILAGAILSITLNPLMFGVAAKLKAAIGSAMPAFASQYGQPKFAALTRDLDVIREKAEEKESQQQLKKQQLVNTFPMFSEVNEHALEELLLLFRPASASPGDKVIRVGERGDAMYFIAAGAVEVRLPDKAILLEAGAFFGEMALLSGGVRTADVIAVDFCQFLKLDRRDFNIFMTRHPRLRAAVSDMARERKQMNILHDAQTDVH</sequence>
<dbReference type="Pfam" id="PF00999">
    <property type="entry name" value="Na_H_Exchanger"/>
    <property type="match status" value="1"/>
</dbReference>
<dbReference type="Proteomes" id="UP000585507">
    <property type="component" value="Unassembled WGS sequence"/>
</dbReference>
<dbReference type="InterPro" id="IPR018490">
    <property type="entry name" value="cNMP-bd_dom_sf"/>
</dbReference>
<keyword evidence="3" id="KW-0813">Transport</keyword>
<evidence type="ECO:0000256" key="7">
    <source>
        <dbReference type="SAM" id="Coils"/>
    </source>
</evidence>
<comment type="caution">
    <text evidence="10">The sequence shown here is derived from an EMBL/GenBank/DDBJ whole genome shotgun (WGS) entry which is preliminary data.</text>
</comment>
<feature type="transmembrane region" description="Helical" evidence="8">
    <location>
        <begin position="250"/>
        <end position="283"/>
    </location>
</feature>
<dbReference type="InterPro" id="IPR000595">
    <property type="entry name" value="cNMP-bd_dom"/>
</dbReference>
<dbReference type="GO" id="GO:0015297">
    <property type="term" value="F:antiporter activity"/>
    <property type="evidence" value="ECO:0007669"/>
    <property type="project" value="InterPro"/>
</dbReference>
<feature type="transmembrane region" description="Helical" evidence="8">
    <location>
        <begin position="166"/>
        <end position="188"/>
    </location>
</feature>
<feature type="coiled-coil region" evidence="7">
    <location>
        <begin position="433"/>
        <end position="464"/>
    </location>
</feature>
<organism evidence="10 11">
    <name type="scientific">Rhizobium giardinii</name>
    <dbReference type="NCBI Taxonomy" id="56731"/>
    <lineage>
        <taxon>Bacteria</taxon>
        <taxon>Pseudomonadati</taxon>
        <taxon>Pseudomonadota</taxon>
        <taxon>Alphaproteobacteria</taxon>
        <taxon>Hyphomicrobiales</taxon>
        <taxon>Rhizobiaceae</taxon>
        <taxon>Rhizobium/Agrobacterium group</taxon>
        <taxon>Rhizobium</taxon>
    </lineage>
</organism>
<evidence type="ECO:0000256" key="5">
    <source>
        <dbReference type="ARBA" id="ARBA00022989"/>
    </source>
</evidence>
<evidence type="ECO:0000256" key="6">
    <source>
        <dbReference type="ARBA" id="ARBA00023136"/>
    </source>
</evidence>
<feature type="transmembrane region" description="Helical" evidence="8">
    <location>
        <begin position="329"/>
        <end position="350"/>
    </location>
</feature>
<evidence type="ECO:0000313" key="10">
    <source>
        <dbReference type="EMBL" id="MBB5536506.1"/>
    </source>
</evidence>